<dbReference type="PANTHER" id="PTHR21231:SF8">
    <property type="entry name" value="GPN-LOOP GTPASE 1"/>
    <property type="match status" value="1"/>
</dbReference>
<evidence type="ECO:0000256" key="4">
    <source>
        <dbReference type="ARBA" id="ARBA00022801"/>
    </source>
</evidence>
<evidence type="ECO:0000313" key="11">
    <source>
        <dbReference type="EMBL" id="KAK5582021.1"/>
    </source>
</evidence>
<evidence type="ECO:0000256" key="6">
    <source>
        <dbReference type="ARBA" id="ARBA00023134"/>
    </source>
</evidence>
<proteinExistence type="inferred from homology"/>
<dbReference type="CDD" id="cd17870">
    <property type="entry name" value="GPN1"/>
    <property type="match status" value="1"/>
</dbReference>
<comment type="subunit">
    <text evidence="9">Binds to RNA polymerase II.</text>
</comment>
<feature type="compositionally biased region" description="Acidic residues" evidence="10">
    <location>
        <begin position="346"/>
        <end position="380"/>
    </location>
</feature>
<dbReference type="Gene3D" id="3.40.50.300">
    <property type="entry name" value="P-loop containing nucleotide triphosphate hydrolases"/>
    <property type="match status" value="1"/>
</dbReference>
<dbReference type="InterPro" id="IPR004130">
    <property type="entry name" value="Gpn"/>
</dbReference>
<accession>A0AAN7YX62</accession>
<protein>
    <recommendedName>
        <fullName evidence="9">GPN-loop GTPase</fullName>
        <ecNumber evidence="9">3.6.5.-</ecNumber>
    </recommendedName>
</protein>
<gene>
    <name evidence="11" type="ORF">RB653_003603</name>
</gene>
<dbReference type="GO" id="GO:0003924">
    <property type="term" value="F:GTPase activity"/>
    <property type="evidence" value="ECO:0007669"/>
    <property type="project" value="InterPro"/>
</dbReference>
<keyword evidence="6 9" id="KW-0342">GTP-binding</keyword>
<keyword evidence="4 9" id="KW-0378">Hydrolase</keyword>
<evidence type="ECO:0000256" key="7">
    <source>
        <dbReference type="ARBA" id="ARBA00023242"/>
    </source>
</evidence>
<dbReference type="SUPFAM" id="SSF52540">
    <property type="entry name" value="P-loop containing nucleoside triphosphate hydrolases"/>
    <property type="match status" value="1"/>
</dbReference>
<evidence type="ECO:0000256" key="2">
    <source>
        <dbReference type="ARBA" id="ARBA00022490"/>
    </source>
</evidence>
<feature type="region of interest" description="Disordered" evidence="10">
    <location>
        <begin position="1"/>
        <end position="33"/>
    </location>
</feature>
<dbReference type="GO" id="GO:0005737">
    <property type="term" value="C:cytoplasm"/>
    <property type="evidence" value="ECO:0007669"/>
    <property type="project" value="UniProtKB-SubCell"/>
</dbReference>
<feature type="compositionally biased region" description="Basic and acidic residues" evidence="10">
    <location>
        <begin position="328"/>
        <end position="345"/>
    </location>
</feature>
<keyword evidence="5" id="KW-0175">Coiled coil</keyword>
<dbReference type="AlphaFoldDB" id="A0AAN7YX62"/>
<evidence type="ECO:0000256" key="8">
    <source>
        <dbReference type="ARBA" id="ARBA00055682"/>
    </source>
</evidence>
<feature type="region of interest" description="Disordered" evidence="10">
    <location>
        <begin position="328"/>
        <end position="396"/>
    </location>
</feature>
<evidence type="ECO:0000256" key="10">
    <source>
        <dbReference type="SAM" id="MobiDB-lite"/>
    </source>
</evidence>
<sequence length="396" mass="45246">MSETTTTTSTDNNVNNNNSNNNNNDNNNSNEDKEEKPINIIVLGMAGSGKTTLLQRIRAHLYENKIPGYIINLDPAVSKLPYTPNIDIRDTVNYKEVMKQFSLGPNGGIVTSLNLFSTKFDKVLEIVEKRSSSLDYIILDTPGQIEVFTWSASGAIITELMASSFPTVLVYVVDTPRTVDPTTFMSNMLYACSIMYKSKLPMVIAFNKIDITNHRFAEEWMSDFDSFQDALTNDPTYMGSLTRSLSLVLEEFYSTLQSVGVSAVDGSGIDEFFEKVGLAAQDYHKYYKADLEKIKKEKSDKEQAEANKNWEKLKRDLEESKGAKVAYDYKKEKKREKQEKNKNIYDDEEDDYRDMEDSGEYESYEDEQQDGDYANEEERLEDQRAYESLMSSMKKI</sequence>
<evidence type="ECO:0000256" key="1">
    <source>
        <dbReference type="ARBA" id="ARBA00005290"/>
    </source>
</evidence>
<keyword evidence="2 9" id="KW-0963">Cytoplasm</keyword>
<dbReference type="FunFam" id="3.40.50.300:FF:000888">
    <property type="entry name" value="GPN-loop GTPase 1"/>
    <property type="match status" value="1"/>
</dbReference>
<organism evidence="11 12">
    <name type="scientific">Dictyostelium firmibasis</name>
    <dbReference type="NCBI Taxonomy" id="79012"/>
    <lineage>
        <taxon>Eukaryota</taxon>
        <taxon>Amoebozoa</taxon>
        <taxon>Evosea</taxon>
        <taxon>Eumycetozoa</taxon>
        <taxon>Dictyostelia</taxon>
        <taxon>Dictyosteliales</taxon>
        <taxon>Dictyosteliaceae</taxon>
        <taxon>Dictyostelium</taxon>
    </lineage>
</organism>
<name>A0AAN7YX62_9MYCE</name>
<comment type="subcellular location">
    <subcellularLocation>
        <location evidence="9">Cytoplasm</location>
    </subcellularLocation>
    <subcellularLocation>
        <location evidence="9">Nucleus</location>
    </subcellularLocation>
</comment>
<comment type="function">
    <text evidence="8 9">Small GTPase required for proper nuclear import of RNA polymerase II (RNAPII). May act at an RNAP assembly step prior to nuclear import.</text>
</comment>
<dbReference type="EMBL" id="JAVFKY010000001">
    <property type="protein sequence ID" value="KAK5582021.1"/>
    <property type="molecule type" value="Genomic_DNA"/>
</dbReference>
<dbReference type="GO" id="GO:0005634">
    <property type="term" value="C:nucleus"/>
    <property type="evidence" value="ECO:0007669"/>
    <property type="project" value="UniProtKB-SubCell"/>
</dbReference>
<dbReference type="PRINTS" id="PR00449">
    <property type="entry name" value="RASTRNSFRMNG"/>
</dbReference>
<evidence type="ECO:0000256" key="9">
    <source>
        <dbReference type="RuleBase" id="RU365059"/>
    </source>
</evidence>
<comment type="caution">
    <text evidence="11">The sequence shown here is derived from an EMBL/GenBank/DDBJ whole genome shotgun (WGS) entry which is preliminary data.</text>
</comment>
<dbReference type="GO" id="GO:0005525">
    <property type="term" value="F:GTP binding"/>
    <property type="evidence" value="ECO:0007669"/>
    <property type="project" value="UniProtKB-KW"/>
</dbReference>
<evidence type="ECO:0000256" key="3">
    <source>
        <dbReference type="ARBA" id="ARBA00022741"/>
    </source>
</evidence>
<dbReference type="PANTHER" id="PTHR21231">
    <property type="entry name" value="XPA-BINDING PROTEIN 1-RELATED"/>
    <property type="match status" value="1"/>
</dbReference>
<keyword evidence="12" id="KW-1185">Reference proteome</keyword>
<feature type="compositionally biased region" description="Low complexity" evidence="10">
    <location>
        <begin position="1"/>
        <end position="29"/>
    </location>
</feature>
<dbReference type="Proteomes" id="UP001344447">
    <property type="component" value="Unassembled WGS sequence"/>
</dbReference>
<dbReference type="InterPro" id="IPR027417">
    <property type="entry name" value="P-loop_NTPase"/>
</dbReference>
<evidence type="ECO:0000256" key="5">
    <source>
        <dbReference type="ARBA" id="ARBA00023054"/>
    </source>
</evidence>
<comment type="similarity">
    <text evidence="1 9">Belongs to the GPN-loop GTPase family.</text>
</comment>
<keyword evidence="3 9" id="KW-0547">Nucleotide-binding</keyword>
<dbReference type="EC" id="3.6.5.-" evidence="9"/>
<keyword evidence="7" id="KW-0539">Nucleus</keyword>
<reference evidence="11 12" key="1">
    <citation type="submission" date="2023-11" db="EMBL/GenBank/DDBJ databases">
        <title>Dfirmibasis_genome.</title>
        <authorList>
            <person name="Edelbroek B."/>
            <person name="Kjellin J."/>
            <person name="Jerlstrom-Hultqvist J."/>
            <person name="Soderbom F."/>
        </authorList>
    </citation>
    <scope>NUCLEOTIDE SEQUENCE [LARGE SCALE GENOMIC DNA]</scope>
    <source>
        <strain evidence="11 12">TNS-C-14</strain>
    </source>
</reference>
<dbReference type="Pfam" id="PF03029">
    <property type="entry name" value="ATP_bind_1"/>
    <property type="match status" value="1"/>
</dbReference>
<dbReference type="InterPro" id="IPR030230">
    <property type="entry name" value="Gpn1/Npa3/XAB1"/>
</dbReference>
<evidence type="ECO:0000313" key="12">
    <source>
        <dbReference type="Proteomes" id="UP001344447"/>
    </source>
</evidence>